<proteinExistence type="predicted"/>
<evidence type="ECO:0000313" key="2">
    <source>
        <dbReference type="EMBL" id="DAE25669.1"/>
    </source>
</evidence>
<organism evidence="2">
    <name type="scientific">Siphoviridae sp. ctC6Q17</name>
    <dbReference type="NCBI Taxonomy" id="2827271"/>
    <lineage>
        <taxon>Viruses</taxon>
        <taxon>Duplodnaviria</taxon>
        <taxon>Heunggongvirae</taxon>
        <taxon>Uroviricota</taxon>
        <taxon>Caudoviricetes</taxon>
    </lineage>
</organism>
<dbReference type="InterPro" id="IPR009796">
    <property type="entry name" value="DUF1366"/>
</dbReference>
<accession>A0A8S5R3W0</accession>
<dbReference type="EMBL" id="BK015800">
    <property type="protein sequence ID" value="DAE25669.1"/>
    <property type="molecule type" value="Genomic_DNA"/>
</dbReference>
<name>A0A8S5R3W0_9CAUD</name>
<evidence type="ECO:0000256" key="1">
    <source>
        <dbReference type="SAM" id="MobiDB-lite"/>
    </source>
</evidence>
<evidence type="ECO:0008006" key="3">
    <source>
        <dbReference type="Google" id="ProtNLM"/>
    </source>
</evidence>
<sequence length="135" mass="15136">MKLKFGSKSQEFNQDGSVKGTKVILTNDEGAVYPVLLEADKISLSNTELEELALEIIYQENFPQRAENEKFNEIGEKIAKYDEMIEKMQAAIDKSEKMTQLATATLNEMINKMYPEEGTTNGATEGTTDETNTQN</sequence>
<dbReference type="Pfam" id="PF07104">
    <property type="entry name" value="DUF1366"/>
    <property type="match status" value="1"/>
</dbReference>
<reference evidence="2" key="1">
    <citation type="journal article" date="2021" name="Proc. Natl. Acad. Sci. U.S.A.">
        <title>A Catalog of Tens of Thousands of Viruses from Human Metagenomes Reveals Hidden Associations with Chronic Diseases.</title>
        <authorList>
            <person name="Tisza M.J."/>
            <person name="Buck C.B."/>
        </authorList>
    </citation>
    <scope>NUCLEOTIDE SEQUENCE</scope>
    <source>
        <strain evidence="2">CtC6Q17</strain>
    </source>
</reference>
<feature type="compositionally biased region" description="Low complexity" evidence="1">
    <location>
        <begin position="116"/>
        <end position="135"/>
    </location>
</feature>
<protein>
    <recommendedName>
        <fullName evidence="3">DUF1366 domain-containing protein</fullName>
    </recommendedName>
</protein>
<feature type="region of interest" description="Disordered" evidence="1">
    <location>
        <begin position="113"/>
        <end position="135"/>
    </location>
</feature>